<evidence type="ECO:0000256" key="5">
    <source>
        <dbReference type="SAM" id="MobiDB-lite"/>
    </source>
</evidence>
<feature type="repeat" description="WD" evidence="4">
    <location>
        <begin position="223"/>
        <end position="246"/>
    </location>
</feature>
<dbReference type="PANTHER" id="PTHR44675">
    <property type="entry name" value="PAK1 INTERACTING PROTEIN 1"/>
    <property type="match status" value="1"/>
</dbReference>
<accession>A0AAW1QJR7</accession>
<dbReference type="InterPro" id="IPR051959">
    <property type="entry name" value="PAK1-Kinase_Regulator"/>
</dbReference>
<dbReference type="Gene3D" id="2.130.10.10">
    <property type="entry name" value="YVTN repeat-like/Quinoprotein amine dehydrogenase"/>
    <property type="match status" value="2"/>
</dbReference>
<name>A0AAW1QJR7_9CHLO</name>
<gene>
    <name evidence="6" type="ORF">WJX74_006801</name>
</gene>
<keyword evidence="1" id="KW-0690">Ribosome biogenesis</keyword>
<feature type="compositionally biased region" description="Polar residues" evidence="5">
    <location>
        <begin position="367"/>
        <end position="378"/>
    </location>
</feature>
<dbReference type="SUPFAM" id="SSF50978">
    <property type="entry name" value="WD40 repeat-like"/>
    <property type="match status" value="1"/>
</dbReference>
<organism evidence="6 7">
    <name type="scientific">Apatococcus lobatus</name>
    <dbReference type="NCBI Taxonomy" id="904363"/>
    <lineage>
        <taxon>Eukaryota</taxon>
        <taxon>Viridiplantae</taxon>
        <taxon>Chlorophyta</taxon>
        <taxon>core chlorophytes</taxon>
        <taxon>Trebouxiophyceae</taxon>
        <taxon>Chlorellales</taxon>
        <taxon>Chlorellaceae</taxon>
        <taxon>Apatococcus</taxon>
    </lineage>
</organism>
<dbReference type="InterPro" id="IPR036322">
    <property type="entry name" value="WD40_repeat_dom_sf"/>
</dbReference>
<keyword evidence="7" id="KW-1185">Reference proteome</keyword>
<dbReference type="Proteomes" id="UP001438707">
    <property type="component" value="Unassembled WGS sequence"/>
</dbReference>
<evidence type="ECO:0000256" key="3">
    <source>
        <dbReference type="ARBA" id="ARBA00022737"/>
    </source>
</evidence>
<sequence length="478" mass="49377">MIVAGSYDRFLFGLSAKASAQGSNFQSEFTYPAHQGPVKCIAACGPLVASGGNDDLIHLLNTQTGADLGGLMSPAVGAVTALAFYAPAADSGPSSEATHLLSAASDGSVSVWGSQPTWECLKTLKGHRGEVTGLSMHPSGRIGLTCGRDSTVRLWNLVKGKCAHDRRMQGTPEAVAFSPDGSNYSLLAGNSLYLHAAPGPDQPSATFDHPSRALCMAHAQQDLIATGAEDGSLRLWDTRTSTAALLIPRAHNARIRGLALLPPGSSAVPLIATAASDGIVRLWDLRATHAQQGMSPAGQRSEHHLQPSPTALCEFQTNARLTCICAPSSSFAEPPSTAGAKVKDKTPKPKQLKNRAFAAMEPKGEVSQASAEQGNGTAHSLAADAVASDTTPSDAAAAEAAQVPAPAATLPATAAASPGDHNADAAMPVSGMDISRINQLAPLHSTTPSQQIRQGRMGMKSSGTGRVISKKKVKRRSL</sequence>
<feature type="region of interest" description="Disordered" evidence="5">
    <location>
        <begin position="385"/>
        <end position="404"/>
    </location>
</feature>
<evidence type="ECO:0000256" key="1">
    <source>
        <dbReference type="ARBA" id="ARBA00022517"/>
    </source>
</evidence>
<feature type="region of interest" description="Disordered" evidence="5">
    <location>
        <begin position="361"/>
        <end position="380"/>
    </location>
</feature>
<dbReference type="Pfam" id="PF00400">
    <property type="entry name" value="WD40"/>
    <property type="match status" value="4"/>
</dbReference>
<dbReference type="InterPro" id="IPR019775">
    <property type="entry name" value="WD40_repeat_CS"/>
</dbReference>
<reference evidence="6 7" key="1">
    <citation type="journal article" date="2024" name="Nat. Commun.">
        <title>Phylogenomics reveals the evolutionary origins of lichenization in chlorophyte algae.</title>
        <authorList>
            <person name="Puginier C."/>
            <person name="Libourel C."/>
            <person name="Otte J."/>
            <person name="Skaloud P."/>
            <person name="Haon M."/>
            <person name="Grisel S."/>
            <person name="Petersen M."/>
            <person name="Berrin J.G."/>
            <person name="Delaux P.M."/>
            <person name="Dal Grande F."/>
            <person name="Keller J."/>
        </authorList>
    </citation>
    <scope>NUCLEOTIDE SEQUENCE [LARGE SCALE GENOMIC DNA]</scope>
    <source>
        <strain evidence="6 7">SAG 2145</strain>
    </source>
</reference>
<evidence type="ECO:0000313" key="6">
    <source>
        <dbReference type="EMBL" id="KAK9821671.1"/>
    </source>
</evidence>
<keyword evidence="2 4" id="KW-0853">WD repeat</keyword>
<dbReference type="InterPro" id="IPR015943">
    <property type="entry name" value="WD40/YVTN_repeat-like_dom_sf"/>
</dbReference>
<protein>
    <submittedName>
        <fullName evidence="6">Uncharacterized protein</fullName>
    </submittedName>
</protein>
<keyword evidence="3" id="KW-0677">Repeat</keyword>
<dbReference type="SMART" id="SM00320">
    <property type="entry name" value="WD40"/>
    <property type="match status" value="5"/>
</dbReference>
<dbReference type="PRINTS" id="PR00320">
    <property type="entry name" value="GPROTEINBRPT"/>
</dbReference>
<comment type="caution">
    <text evidence="6">The sequence shown here is derived from an EMBL/GenBank/DDBJ whole genome shotgun (WGS) entry which is preliminary data.</text>
</comment>
<proteinExistence type="predicted"/>
<evidence type="ECO:0000256" key="4">
    <source>
        <dbReference type="PROSITE-ProRule" id="PRU00221"/>
    </source>
</evidence>
<dbReference type="EMBL" id="JALJOS010000036">
    <property type="protein sequence ID" value="KAK9821671.1"/>
    <property type="molecule type" value="Genomic_DNA"/>
</dbReference>
<feature type="repeat" description="WD" evidence="4">
    <location>
        <begin position="124"/>
        <end position="165"/>
    </location>
</feature>
<dbReference type="GO" id="GO:0042254">
    <property type="term" value="P:ribosome biogenesis"/>
    <property type="evidence" value="ECO:0007669"/>
    <property type="project" value="UniProtKB-KW"/>
</dbReference>
<dbReference type="PROSITE" id="PS00678">
    <property type="entry name" value="WD_REPEATS_1"/>
    <property type="match status" value="2"/>
</dbReference>
<dbReference type="PROSITE" id="PS50082">
    <property type="entry name" value="WD_REPEATS_2"/>
    <property type="match status" value="3"/>
</dbReference>
<dbReference type="InterPro" id="IPR001680">
    <property type="entry name" value="WD40_rpt"/>
</dbReference>
<feature type="repeat" description="WD" evidence="4">
    <location>
        <begin position="248"/>
        <end position="286"/>
    </location>
</feature>
<dbReference type="PANTHER" id="PTHR44675:SF1">
    <property type="entry name" value="P21-ACTIVATED PROTEIN KINASE-INTERACTING PROTEIN 1"/>
    <property type="match status" value="1"/>
</dbReference>
<dbReference type="AlphaFoldDB" id="A0AAW1QJR7"/>
<evidence type="ECO:0000256" key="2">
    <source>
        <dbReference type="ARBA" id="ARBA00022574"/>
    </source>
</evidence>
<feature type="region of interest" description="Disordered" evidence="5">
    <location>
        <begin position="330"/>
        <end position="350"/>
    </location>
</feature>
<feature type="compositionally biased region" description="Basic residues" evidence="5">
    <location>
        <begin position="468"/>
        <end position="478"/>
    </location>
</feature>
<dbReference type="PROSITE" id="PS50294">
    <property type="entry name" value="WD_REPEATS_REGION"/>
    <property type="match status" value="1"/>
</dbReference>
<evidence type="ECO:0000313" key="7">
    <source>
        <dbReference type="Proteomes" id="UP001438707"/>
    </source>
</evidence>
<dbReference type="InterPro" id="IPR020472">
    <property type="entry name" value="WD40_PAC1"/>
</dbReference>
<feature type="region of interest" description="Disordered" evidence="5">
    <location>
        <begin position="445"/>
        <end position="478"/>
    </location>
</feature>